<keyword evidence="1" id="KW-0436">Ligase</keyword>
<dbReference type="GO" id="GO:0005524">
    <property type="term" value="F:ATP binding"/>
    <property type="evidence" value="ECO:0007669"/>
    <property type="project" value="UniProtKB-UniRule"/>
</dbReference>
<dbReference type="InterPro" id="IPR052032">
    <property type="entry name" value="ATP-dep_AA_Ligase"/>
</dbReference>
<reference evidence="6 7" key="1">
    <citation type="submission" date="2020-04" db="EMBL/GenBank/DDBJ databases">
        <title>MicrobeNet Type strains.</title>
        <authorList>
            <person name="Nicholson A.C."/>
        </authorList>
    </citation>
    <scope>NUCLEOTIDE SEQUENCE [LARGE SCALE GENOMIC DNA]</scope>
    <source>
        <strain evidence="6 7">DSM 44960</strain>
    </source>
</reference>
<evidence type="ECO:0000256" key="4">
    <source>
        <dbReference type="PROSITE-ProRule" id="PRU00409"/>
    </source>
</evidence>
<gene>
    <name evidence="6" type="ORF">HGA10_28405</name>
</gene>
<comment type="caution">
    <text evidence="6">The sequence shown here is derived from an EMBL/GenBank/DDBJ whole genome shotgun (WGS) entry which is preliminary data.</text>
</comment>
<organism evidence="6 7">
    <name type="scientific">Nocardia coubleae</name>
    <dbReference type="NCBI Taxonomy" id="356147"/>
    <lineage>
        <taxon>Bacteria</taxon>
        <taxon>Bacillati</taxon>
        <taxon>Actinomycetota</taxon>
        <taxon>Actinomycetes</taxon>
        <taxon>Mycobacteriales</taxon>
        <taxon>Nocardiaceae</taxon>
        <taxon>Nocardia</taxon>
    </lineage>
</organism>
<name>A0A846WCH4_9NOCA</name>
<dbReference type="InterPro" id="IPR011761">
    <property type="entry name" value="ATP-grasp"/>
</dbReference>
<dbReference type="Proteomes" id="UP000572007">
    <property type="component" value="Unassembled WGS sequence"/>
</dbReference>
<evidence type="ECO:0000259" key="5">
    <source>
        <dbReference type="PROSITE" id="PS50975"/>
    </source>
</evidence>
<evidence type="ECO:0000313" key="6">
    <source>
        <dbReference type="EMBL" id="NKX91212.1"/>
    </source>
</evidence>
<keyword evidence="3 4" id="KW-0067">ATP-binding</keyword>
<feature type="domain" description="ATP-grasp" evidence="5">
    <location>
        <begin position="113"/>
        <end position="319"/>
    </location>
</feature>
<evidence type="ECO:0000313" key="7">
    <source>
        <dbReference type="Proteomes" id="UP000572007"/>
    </source>
</evidence>
<dbReference type="GO" id="GO:0016874">
    <property type="term" value="F:ligase activity"/>
    <property type="evidence" value="ECO:0007669"/>
    <property type="project" value="UniProtKB-KW"/>
</dbReference>
<evidence type="ECO:0000256" key="2">
    <source>
        <dbReference type="ARBA" id="ARBA00022741"/>
    </source>
</evidence>
<keyword evidence="7" id="KW-1185">Reference proteome</keyword>
<keyword evidence="2 4" id="KW-0547">Nucleotide-binding</keyword>
<protein>
    <recommendedName>
        <fullName evidence="5">ATP-grasp domain-containing protein</fullName>
    </recommendedName>
</protein>
<dbReference type="AlphaFoldDB" id="A0A846WCH4"/>
<sequence>MTGTALDMTGPRPGAASPVWAVYGTLDPRALTIPDACAAGMTVHQVPTDVLLALETGSPALRAHALERVRVGGQDLIGAVGYDDWWNTALDALNPNWALAAARALVTDKARLYEVLRGHGVAVAPYYTGSLSTRLIQYALDNLGPRPIFKPATGAGSRGVYRYRDELSVEDNLALYRQVLRAGHIDTATPIIATQYLGEHDAAVEISVDVTVCDSRITHAVVHQKCTATATPPYVDGLMICPPTDRRIHAELPQLPQTLAGIVAAIGLADAALHIEARLHLRRWHVLDIGVRPGSGLVAHAATAQTGVDPRLVHLAASIGRPLHPGAVTAARGRYFATAIACCYVTDERRPAITLLRHSSLADELHGSEDVLGWHLNAAETDDALLRPDAGISVGIGAPDMPTALARLRSLVDPFDFTTTHAHADTETVVAQ</sequence>
<dbReference type="RefSeq" id="WP_167353311.1">
    <property type="nucleotide sequence ID" value="NZ_JAAXOM010000010.1"/>
</dbReference>
<proteinExistence type="predicted"/>
<dbReference type="PANTHER" id="PTHR43585:SF2">
    <property type="entry name" value="ATP-GRASP ENZYME FSQD"/>
    <property type="match status" value="1"/>
</dbReference>
<dbReference type="PROSITE" id="PS50975">
    <property type="entry name" value="ATP_GRASP"/>
    <property type="match status" value="1"/>
</dbReference>
<accession>A0A846WCH4</accession>
<evidence type="ECO:0000256" key="1">
    <source>
        <dbReference type="ARBA" id="ARBA00022598"/>
    </source>
</evidence>
<evidence type="ECO:0000256" key="3">
    <source>
        <dbReference type="ARBA" id="ARBA00022840"/>
    </source>
</evidence>
<dbReference type="EMBL" id="JAAXOM010000010">
    <property type="protein sequence ID" value="NKX91212.1"/>
    <property type="molecule type" value="Genomic_DNA"/>
</dbReference>
<dbReference type="PANTHER" id="PTHR43585">
    <property type="entry name" value="FUMIPYRROLE BIOSYNTHESIS PROTEIN C"/>
    <property type="match status" value="1"/>
</dbReference>
<dbReference type="Gene3D" id="3.30.470.20">
    <property type="entry name" value="ATP-grasp fold, B domain"/>
    <property type="match status" value="1"/>
</dbReference>
<dbReference type="SUPFAM" id="SSF56059">
    <property type="entry name" value="Glutathione synthetase ATP-binding domain-like"/>
    <property type="match status" value="1"/>
</dbReference>
<dbReference type="GO" id="GO:0046872">
    <property type="term" value="F:metal ion binding"/>
    <property type="evidence" value="ECO:0007669"/>
    <property type="project" value="InterPro"/>
</dbReference>